<dbReference type="EMBL" id="FPJO01000004">
    <property type="protein sequence ID" value="SFX60987.1"/>
    <property type="molecule type" value="Genomic_DNA"/>
</dbReference>
<dbReference type="AlphaFoldDB" id="A0A1K1YHY0"/>
<organism evidence="2 3">
    <name type="scientific">Streptomyces atratus</name>
    <dbReference type="NCBI Taxonomy" id="1893"/>
    <lineage>
        <taxon>Bacteria</taxon>
        <taxon>Bacillati</taxon>
        <taxon>Actinomycetota</taxon>
        <taxon>Actinomycetes</taxon>
        <taxon>Kitasatosporales</taxon>
        <taxon>Streptomycetaceae</taxon>
        <taxon>Streptomyces</taxon>
    </lineage>
</organism>
<sequence length="72" mass="7936">MRGTNGKRRDRQEPMVDERTDRAAGMTGPSTHAGRTDSPTEAFVAHRSLLFTVAYEMLGTAADAEAKVRWAQ</sequence>
<protein>
    <submittedName>
        <fullName evidence="2">Uncharacterized protein</fullName>
    </submittedName>
</protein>
<feature type="region of interest" description="Disordered" evidence="1">
    <location>
        <begin position="1"/>
        <end position="39"/>
    </location>
</feature>
<dbReference type="STRING" id="1893.SAMN02787144_1004282"/>
<accession>A0A1K1YHY0</accession>
<evidence type="ECO:0000313" key="2">
    <source>
        <dbReference type="EMBL" id="SFX60987.1"/>
    </source>
</evidence>
<evidence type="ECO:0000313" key="3">
    <source>
        <dbReference type="Proteomes" id="UP000181909"/>
    </source>
</evidence>
<name>A0A1K1YHY0_STRAR</name>
<proteinExistence type="predicted"/>
<dbReference type="Proteomes" id="UP000181909">
    <property type="component" value="Unassembled WGS sequence"/>
</dbReference>
<gene>
    <name evidence="2" type="ORF">SAMN02787144_1004282</name>
</gene>
<reference evidence="2 3" key="1">
    <citation type="submission" date="2016-11" db="EMBL/GenBank/DDBJ databases">
        <authorList>
            <person name="Jaros S."/>
            <person name="Januszkiewicz K."/>
            <person name="Wedrychowicz H."/>
        </authorList>
    </citation>
    <scope>NUCLEOTIDE SEQUENCE [LARGE SCALE GENOMIC DNA]</scope>
    <source>
        <strain evidence="2 3">OK807</strain>
    </source>
</reference>
<feature type="compositionally biased region" description="Basic and acidic residues" evidence="1">
    <location>
        <begin position="10"/>
        <end position="22"/>
    </location>
</feature>
<evidence type="ECO:0000256" key="1">
    <source>
        <dbReference type="SAM" id="MobiDB-lite"/>
    </source>
</evidence>